<keyword evidence="2" id="KW-1185">Reference proteome</keyword>
<gene>
    <name evidence="1" type="ORF">N7532_006799</name>
</gene>
<organism evidence="1 2">
    <name type="scientific">Penicillium argentinense</name>
    <dbReference type="NCBI Taxonomy" id="1131581"/>
    <lineage>
        <taxon>Eukaryota</taxon>
        <taxon>Fungi</taxon>
        <taxon>Dikarya</taxon>
        <taxon>Ascomycota</taxon>
        <taxon>Pezizomycotina</taxon>
        <taxon>Eurotiomycetes</taxon>
        <taxon>Eurotiomycetidae</taxon>
        <taxon>Eurotiales</taxon>
        <taxon>Aspergillaceae</taxon>
        <taxon>Penicillium</taxon>
    </lineage>
</organism>
<dbReference type="AlphaFoldDB" id="A0A9W9FGK8"/>
<comment type="caution">
    <text evidence="1">The sequence shown here is derived from an EMBL/GenBank/DDBJ whole genome shotgun (WGS) entry which is preliminary data.</text>
</comment>
<proteinExistence type="predicted"/>
<reference evidence="1" key="1">
    <citation type="submission" date="2022-11" db="EMBL/GenBank/DDBJ databases">
        <authorList>
            <person name="Petersen C."/>
        </authorList>
    </citation>
    <scope>NUCLEOTIDE SEQUENCE</scope>
    <source>
        <strain evidence="1">IBT 30761</strain>
    </source>
</reference>
<evidence type="ECO:0000313" key="2">
    <source>
        <dbReference type="Proteomes" id="UP001149074"/>
    </source>
</evidence>
<reference evidence="1" key="2">
    <citation type="journal article" date="2023" name="IMA Fungus">
        <title>Comparative genomic study of the Penicillium genus elucidates a diverse pangenome and 15 lateral gene transfer events.</title>
        <authorList>
            <person name="Petersen C."/>
            <person name="Sorensen T."/>
            <person name="Nielsen M.R."/>
            <person name="Sondergaard T.E."/>
            <person name="Sorensen J.L."/>
            <person name="Fitzpatrick D.A."/>
            <person name="Frisvad J.C."/>
            <person name="Nielsen K.L."/>
        </authorList>
    </citation>
    <scope>NUCLEOTIDE SEQUENCE</scope>
    <source>
        <strain evidence="1">IBT 30761</strain>
    </source>
</reference>
<dbReference type="EMBL" id="JAPQKI010000005">
    <property type="protein sequence ID" value="KAJ5099798.1"/>
    <property type="molecule type" value="Genomic_DNA"/>
</dbReference>
<dbReference type="RefSeq" id="XP_056475452.1">
    <property type="nucleotide sequence ID" value="XM_056619293.1"/>
</dbReference>
<dbReference type="Proteomes" id="UP001149074">
    <property type="component" value="Unassembled WGS sequence"/>
</dbReference>
<evidence type="ECO:0000313" key="1">
    <source>
        <dbReference type="EMBL" id="KAJ5099798.1"/>
    </source>
</evidence>
<sequence length="96" mass="10560">MTGQKLAVPVLNRLSKVFHDGVPSDPYLEPLTASKDCFQDLPVNKALVLAGSDELFVDYVAKFVMMLQIVYPEVVSETVANARRTSDGVHDEDIHG</sequence>
<accession>A0A9W9FGK8</accession>
<name>A0A9W9FGK8_9EURO</name>
<protein>
    <submittedName>
        <fullName evidence="1">Alpha/beta-hydrolase</fullName>
    </submittedName>
</protein>
<dbReference type="GeneID" id="81358272"/>
<dbReference type="OrthoDB" id="2152029at2759"/>